<organism evidence="2 3">
    <name type="scientific">Aspergillus hiratsukae</name>
    <dbReference type="NCBI Taxonomy" id="1194566"/>
    <lineage>
        <taxon>Eukaryota</taxon>
        <taxon>Fungi</taxon>
        <taxon>Dikarya</taxon>
        <taxon>Ascomycota</taxon>
        <taxon>Pezizomycotina</taxon>
        <taxon>Eurotiomycetes</taxon>
        <taxon>Eurotiomycetidae</taxon>
        <taxon>Eurotiales</taxon>
        <taxon>Aspergillaceae</taxon>
        <taxon>Aspergillus</taxon>
        <taxon>Aspergillus subgen. Fumigati</taxon>
    </lineage>
</organism>
<evidence type="ECO:0000256" key="1">
    <source>
        <dbReference type="ARBA" id="ARBA00022801"/>
    </source>
</evidence>
<protein>
    <submittedName>
        <fullName evidence="2">Uncharacterized protein</fullName>
    </submittedName>
</protein>
<dbReference type="OrthoDB" id="5135119at2759"/>
<sequence length="118" mass="12710">MGNFSTDNLLGGQKVTDLDNPINNGPFCNPFNATDPSEGVVRSKASMTSTLLLTILTMASMAAVPTALISDGEVLLKHVYDALRTGPQWNETLFIITSDEPEDSTITSLHPWLSARTT</sequence>
<dbReference type="AlphaFoldDB" id="A0A8H6P1J4"/>
<keyword evidence="3" id="KW-1185">Reference proteome</keyword>
<dbReference type="Proteomes" id="UP000630445">
    <property type="component" value="Unassembled WGS sequence"/>
</dbReference>
<dbReference type="InterPro" id="IPR007312">
    <property type="entry name" value="Phosphoesterase"/>
</dbReference>
<dbReference type="GO" id="GO:0016788">
    <property type="term" value="F:hydrolase activity, acting on ester bonds"/>
    <property type="evidence" value="ECO:0007669"/>
    <property type="project" value="InterPro"/>
</dbReference>
<dbReference type="EMBL" id="JACBAD010002116">
    <property type="protein sequence ID" value="KAF7115305.1"/>
    <property type="molecule type" value="Genomic_DNA"/>
</dbReference>
<dbReference type="Pfam" id="PF04185">
    <property type="entry name" value="Phosphoesterase"/>
    <property type="match status" value="1"/>
</dbReference>
<dbReference type="InterPro" id="IPR017850">
    <property type="entry name" value="Alkaline_phosphatase_core_sf"/>
</dbReference>
<evidence type="ECO:0000313" key="2">
    <source>
        <dbReference type="EMBL" id="KAF7115305.1"/>
    </source>
</evidence>
<evidence type="ECO:0000313" key="3">
    <source>
        <dbReference type="Proteomes" id="UP000630445"/>
    </source>
</evidence>
<name>A0A8H6P1J4_9EURO</name>
<keyword evidence="1" id="KW-0378">Hydrolase</keyword>
<dbReference type="Gene3D" id="3.40.720.10">
    <property type="entry name" value="Alkaline Phosphatase, subunit A"/>
    <property type="match status" value="1"/>
</dbReference>
<comment type="caution">
    <text evidence="2">The sequence shown here is derived from an EMBL/GenBank/DDBJ whole genome shotgun (WGS) entry which is preliminary data.</text>
</comment>
<gene>
    <name evidence="2" type="ORF">CNMCM5793_001941</name>
</gene>
<accession>A0A8H6P1J4</accession>
<reference evidence="2" key="1">
    <citation type="submission" date="2020-06" db="EMBL/GenBank/DDBJ databases">
        <title>Draft genome sequences of strains closely related to Aspergillus parafelis and Aspergillus hiratsukae.</title>
        <authorList>
            <person name="Dos Santos R.A.C."/>
            <person name="Rivero-Menendez O."/>
            <person name="Steenwyk J.L."/>
            <person name="Mead M.E."/>
            <person name="Goldman G.H."/>
            <person name="Alastruey-Izquierdo A."/>
            <person name="Rokas A."/>
        </authorList>
    </citation>
    <scope>NUCLEOTIDE SEQUENCE</scope>
    <source>
        <strain evidence="2">CNM-CM5793</strain>
    </source>
</reference>
<proteinExistence type="predicted"/>